<dbReference type="EC" id="3.4.25.2" evidence="10"/>
<evidence type="ECO:0000256" key="5">
    <source>
        <dbReference type="ARBA" id="ARBA00022670"/>
    </source>
</evidence>
<comment type="catalytic activity">
    <reaction evidence="10">
        <text>ATP-dependent cleavage of peptide bonds with broad specificity.</text>
        <dbReference type="EC" id="3.4.25.2"/>
    </reaction>
</comment>
<comment type="subunit">
    <text evidence="10">A double ring-shaped homohexamer of HslV is capped on each side by a ring-shaped HslU homohexamer. The assembly of the HslU/HslV complex is dependent on binding of ATP.</text>
</comment>
<dbReference type="InterPro" id="IPR001353">
    <property type="entry name" value="Proteasome_sua/b"/>
</dbReference>
<evidence type="ECO:0000256" key="9">
    <source>
        <dbReference type="ARBA" id="ARBA00023053"/>
    </source>
</evidence>
<comment type="subcellular location">
    <subcellularLocation>
        <location evidence="1 10">Cytoplasm</location>
    </subcellularLocation>
</comment>
<evidence type="ECO:0000313" key="12">
    <source>
        <dbReference type="Proteomes" id="UP000246278"/>
    </source>
</evidence>
<dbReference type="InterPro" id="IPR023333">
    <property type="entry name" value="Proteasome_suB-type"/>
</dbReference>
<keyword evidence="4 10" id="KW-0021">Allosteric enzyme</keyword>
<dbReference type="NCBIfam" id="NF003964">
    <property type="entry name" value="PRK05456.1"/>
    <property type="match status" value="1"/>
</dbReference>
<evidence type="ECO:0000256" key="1">
    <source>
        <dbReference type="ARBA" id="ARBA00004496"/>
    </source>
</evidence>
<proteinExistence type="inferred from homology"/>
<evidence type="ECO:0000256" key="4">
    <source>
        <dbReference type="ARBA" id="ARBA00022533"/>
    </source>
</evidence>
<dbReference type="RefSeq" id="WP_110022063.1">
    <property type="nucleotide sequence ID" value="NZ_PDNZ01000001.1"/>
</dbReference>
<dbReference type="AlphaFoldDB" id="A0A317TBI4"/>
<dbReference type="EMBL" id="PDNZ01000001">
    <property type="protein sequence ID" value="PWW83181.1"/>
    <property type="molecule type" value="Genomic_DNA"/>
</dbReference>
<feature type="binding site" evidence="10">
    <location>
        <position position="167"/>
    </location>
    <ligand>
        <name>Na(+)</name>
        <dbReference type="ChEBI" id="CHEBI:29101"/>
    </ligand>
</feature>
<evidence type="ECO:0000313" key="11">
    <source>
        <dbReference type="EMBL" id="PWW83181.1"/>
    </source>
</evidence>
<evidence type="ECO:0000256" key="3">
    <source>
        <dbReference type="ARBA" id="ARBA00022490"/>
    </source>
</evidence>
<dbReference type="Gene3D" id="3.60.20.10">
    <property type="entry name" value="Glutamine Phosphoribosylpyrophosphate, subunit 1, domain 1"/>
    <property type="match status" value="1"/>
</dbReference>
<keyword evidence="3 10" id="KW-0963">Cytoplasm</keyword>
<feature type="binding site" evidence="10">
    <location>
        <position position="173"/>
    </location>
    <ligand>
        <name>Na(+)</name>
        <dbReference type="ChEBI" id="CHEBI:29101"/>
    </ligand>
</feature>
<keyword evidence="5 10" id="KW-0645">Protease</keyword>
<dbReference type="Pfam" id="PF00227">
    <property type="entry name" value="Proteasome"/>
    <property type="match status" value="1"/>
</dbReference>
<dbReference type="PIRSF" id="PIRSF039093">
    <property type="entry name" value="HslV"/>
    <property type="match status" value="1"/>
</dbReference>
<dbReference type="NCBIfam" id="TIGR03692">
    <property type="entry name" value="ATP_dep_HslV"/>
    <property type="match status" value="1"/>
</dbReference>
<evidence type="ECO:0000256" key="10">
    <source>
        <dbReference type="HAMAP-Rule" id="MF_00248"/>
    </source>
</evidence>
<dbReference type="GO" id="GO:0004298">
    <property type="term" value="F:threonine-type endopeptidase activity"/>
    <property type="evidence" value="ECO:0007669"/>
    <property type="project" value="UniProtKB-KW"/>
</dbReference>
<dbReference type="SUPFAM" id="SSF56235">
    <property type="entry name" value="N-terminal nucleophile aminohydrolases (Ntn hydrolases)"/>
    <property type="match status" value="1"/>
</dbReference>
<dbReference type="Proteomes" id="UP000246278">
    <property type="component" value="Unassembled WGS sequence"/>
</dbReference>
<comment type="similarity">
    <text evidence="2 10">Belongs to the peptidase T1B family. HslV subfamily.</text>
</comment>
<protein>
    <recommendedName>
        <fullName evidence="10">ATP-dependent protease subunit HslV</fullName>
        <ecNumber evidence="10">3.4.25.2</ecNumber>
    </recommendedName>
</protein>
<feature type="active site" evidence="10">
    <location>
        <position position="12"/>
    </location>
</feature>
<dbReference type="InterPro" id="IPR022281">
    <property type="entry name" value="ATP-dep_Prtase_HsIV_su"/>
</dbReference>
<dbReference type="PROSITE" id="PS51476">
    <property type="entry name" value="PROTEASOME_BETA_2"/>
    <property type="match status" value="1"/>
</dbReference>
<keyword evidence="9 10" id="KW-0915">Sodium</keyword>
<comment type="activity regulation">
    <text evidence="10">Allosterically activated by HslU binding.</text>
</comment>
<keyword evidence="12" id="KW-1185">Reference proteome</keyword>
<accession>A0A317TBI4</accession>
<dbReference type="HAMAP" id="MF_00248">
    <property type="entry name" value="HslV"/>
    <property type="match status" value="1"/>
</dbReference>
<gene>
    <name evidence="10" type="primary">hslV</name>
    <name evidence="11" type="ORF">CR164_01070</name>
</gene>
<dbReference type="PANTHER" id="PTHR32194">
    <property type="entry name" value="METALLOPROTEASE TLDD"/>
    <property type="match status" value="1"/>
</dbReference>
<dbReference type="GO" id="GO:0051603">
    <property type="term" value="P:proteolysis involved in protein catabolic process"/>
    <property type="evidence" value="ECO:0007669"/>
    <property type="project" value="InterPro"/>
</dbReference>
<keyword evidence="7 10" id="KW-0479">Metal-binding</keyword>
<name>A0A317TBI4_9CHLB</name>
<evidence type="ECO:0000256" key="2">
    <source>
        <dbReference type="ARBA" id="ARBA00006053"/>
    </source>
</evidence>
<dbReference type="GO" id="GO:0009376">
    <property type="term" value="C:HslUV protease complex"/>
    <property type="evidence" value="ECO:0007669"/>
    <property type="project" value="UniProtKB-UniRule"/>
</dbReference>
<dbReference type="OrthoDB" id="9804884at2"/>
<dbReference type="CDD" id="cd01913">
    <property type="entry name" value="protease_HslV"/>
    <property type="match status" value="1"/>
</dbReference>
<keyword evidence="6 10" id="KW-0888">Threonine protease</keyword>
<dbReference type="InterPro" id="IPR029055">
    <property type="entry name" value="Ntn_hydrolases_N"/>
</dbReference>
<dbReference type="PANTHER" id="PTHR32194:SF0">
    <property type="entry name" value="ATP-DEPENDENT PROTEASE SUBUNIT HSLV"/>
    <property type="match status" value="1"/>
</dbReference>
<evidence type="ECO:0000256" key="6">
    <source>
        <dbReference type="ARBA" id="ARBA00022698"/>
    </source>
</evidence>
<keyword evidence="8 10" id="KW-0378">Hydrolase</keyword>
<comment type="caution">
    <text evidence="11">The sequence shown here is derived from an EMBL/GenBank/DDBJ whole genome shotgun (WGS) entry which is preliminary data.</text>
</comment>
<comment type="function">
    <text evidence="10">Protease subunit of a proteasome-like degradation complex believed to be a general protein degrading machinery.</text>
</comment>
<organism evidence="11 12">
    <name type="scientific">Prosthecochloris marina</name>
    <dbReference type="NCBI Taxonomy" id="2017681"/>
    <lineage>
        <taxon>Bacteria</taxon>
        <taxon>Pseudomonadati</taxon>
        <taxon>Chlorobiota</taxon>
        <taxon>Chlorobiia</taxon>
        <taxon>Chlorobiales</taxon>
        <taxon>Chlorobiaceae</taxon>
        <taxon>Prosthecochloris</taxon>
    </lineage>
</organism>
<reference evidence="12" key="1">
    <citation type="submission" date="2017-10" db="EMBL/GenBank/DDBJ databases">
        <authorList>
            <person name="Gaisin V.A."/>
            <person name="Rysina M.S."/>
            <person name="Grouzdev D.S."/>
        </authorList>
    </citation>
    <scope>NUCLEOTIDE SEQUENCE [LARGE SCALE GENOMIC DNA]</scope>
    <source>
        <strain evidence="12">V1</strain>
    </source>
</reference>
<evidence type="ECO:0000256" key="8">
    <source>
        <dbReference type="ARBA" id="ARBA00022801"/>
    </source>
</evidence>
<evidence type="ECO:0000256" key="7">
    <source>
        <dbReference type="ARBA" id="ARBA00022723"/>
    </source>
</evidence>
<feature type="binding site" evidence="10">
    <location>
        <position position="170"/>
    </location>
    <ligand>
        <name>Na(+)</name>
        <dbReference type="ChEBI" id="CHEBI:29101"/>
    </ligand>
</feature>
<sequence length="182" mass="19690">MEMNGKPKLRATTVLGVIRNGKAALGSDGQMTLGNTVIKHSTKKIRRLRQANLITGFAGATADAVTLLDRFEEKLQAYGGQLERAAVELARDWRTDKYLRRLEAMLAVVGQEKALIISGTGDVIEPEDGIVAIGSGSMFALASARSLLKHTALEASDIVRESLKIAADICIYTNDHIILEEV</sequence>
<dbReference type="GO" id="GO:0005839">
    <property type="term" value="C:proteasome core complex"/>
    <property type="evidence" value="ECO:0007669"/>
    <property type="project" value="InterPro"/>
</dbReference>
<dbReference type="GO" id="GO:0046872">
    <property type="term" value="F:metal ion binding"/>
    <property type="evidence" value="ECO:0007669"/>
    <property type="project" value="UniProtKB-KW"/>
</dbReference>